<evidence type="ECO:0000256" key="3">
    <source>
        <dbReference type="ARBA" id="ARBA00011738"/>
    </source>
</evidence>
<evidence type="ECO:0000256" key="4">
    <source>
        <dbReference type="ARBA" id="ARBA00022490"/>
    </source>
</evidence>
<keyword evidence="6 17" id="KW-0808">Transferase</keyword>
<evidence type="ECO:0000256" key="10">
    <source>
        <dbReference type="ARBA" id="ARBA00023315"/>
    </source>
</evidence>
<dbReference type="EMBL" id="UOEE01000208">
    <property type="protein sequence ID" value="VAV95672.1"/>
    <property type="molecule type" value="Genomic_DNA"/>
</dbReference>
<keyword evidence="8" id="KW-0443">Lipid metabolism</keyword>
<comment type="subunit">
    <text evidence="3">Homodimer.</text>
</comment>
<evidence type="ECO:0000256" key="11">
    <source>
        <dbReference type="ARBA" id="ARBA00039450"/>
    </source>
</evidence>
<keyword evidence="5" id="KW-0444">Lipid biosynthesis</keyword>
<dbReference type="Gene3D" id="3.40.47.10">
    <property type="match status" value="2"/>
</dbReference>
<accession>A0A3B0RW45</accession>
<dbReference type="Pfam" id="PF02801">
    <property type="entry name" value="Ketoacyl-synt_C"/>
    <property type="match status" value="1"/>
</dbReference>
<keyword evidence="7" id="KW-0276">Fatty acid metabolism</keyword>
<gene>
    <name evidence="17" type="ORF">MNBD_ALPHA06-1289</name>
</gene>
<dbReference type="CDD" id="cd00834">
    <property type="entry name" value="KAS_I_II"/>
    <property type="match status" value="1"/>
</dbReference>
<comment type="similarity">
    <text evidence="2">Belongs to the thiolase-like superfamily. Beta-ketoacyl-ACP synthases family.</text>
</comment>
<dbReference type="InterPro" id="IPR014031">
    <property type="entry name" value="Ketoacyl_synth_C"/>
</dbReference>
<dbReference type="InterPro" id="IPR020841">
    <property type="entry name" value="PKS_Beta-ketoAc_synthase_dom"/>
</dbReference>
<protein>
    <recommendedName>
        <fullName evidence="11">3-oxoacyl-[acyl-carrier-protein] synthase 1</fullName>
    </recommendedName>
    <alternativeName>
        <fullName evidence="12">3-oxoacyl-[acyl-carrier-protein] synthase I</fullName>
    </alternativeName>
    <alternativeName>
        <fullName evidence="13">Beta-ketoacyl-ACP synthase I</fullName>
    </alternativeName>
</protein>
<evidence type="ECO:0000256" key="5">
    <source>
        <dbReference type="ARBA" id="ARBA00022516"/>
    </source>
</evidence>
<sequence length="405" mass="42252">MRRVVITGMGIVSSIGNTANAVAQALRAGKSGITFSPEFAELGFRCQVQAMPEIDLTGRIDKRIARFMADASKWCWIAAEEAIQDAALPADMLSNIRTGLIVGSGGPSTRELVRAADVARSKGPKRVGPFAVPKAMSSTTSATLSTGLKIKGMSYSISSACTTSLHCIGDAAQQIMWGTQDTMIAGGGEELDWTQSVMFDAMGAMSSKYNDTPELASRAFDANRDGFVIAGGAGIVILEERQQALARGANIHAEITGYAATSDGHDMVAPSGEGAERAMRLAMGQSQAPIDYINPHATSTPAGDGTEIAAIRRVFGETDMPAISATKSMTGHSLGGAGAQEAIYALLMMKHGFIAPSINIETIDPEIDGANIITKTTKAELNSVMSNSFGFGGTNGSVIMTKDVG</sequence>
<dbReference type="GO" id="GO:0006633">
    <property type="term" value="P:fatty acid biosynthetic process"/>
    <property type="evidence" value="ECO:0007669"/>
    <property type="project" value="UniProtKB-KW"/>
</dbReference>
<dbReference type="InterPro" id="IPR014030">
    <property type="entry name" value="Ketoacyl_synth_N"/>
</dbReference>
<dbReference type="PROSITE" id="PS52004">
    <property type="entry name" value="KS3_2"/>
    <property type="match status" value="1"/>
</dbReference>
<dbReference type="SMART" id="SM00825">
    <property type="entry name" value="PKS_KS"/>
    <property type="match status" value="1"/>
</dbReference>
<dbReference type="PANTHER" id="PTHR11712:SF306">
    <property type="entry name" value="3-OXOACYL-[ACYL-CARRIER-PROTEIN] SYNTHASE 1"/>
    <property type="match status" value="1"/>
</dbReference>
<evidence type="ECO:0000256" key="13">
    <source>
        <dbReference type="ARBA" id="ARBA00042143"/>
    </source>
</evidence>
<dbReference type="Pfam" id="PF00109">
    <property type="entry name" value="ketoacyl-synt"/>
    <property type="match status" value="1"/>
</dbReference>
<dbReference type="SUPFAM" id="SSF53901">
    <property type="entry name" value="Thiolase-like"/>
    <property type="match status" value="2"/>
</dbReference>
<dbReference type="InterPro" id="IPR016039">
    <property type="entry name" value="Thiolase-like"/>
</dbReference>
<dbReference type="NCBIfam" id="NF005935">
    <property type="entry name" value="PRK07967.1"/>
    <property type="match status" value="1"/>
</dbReference>
<evidence type="ECO:0000256" key="9">
    <source>
        <dbReference type="ARBA" id="ARBA00023160"/>
    </source>
</evidence>
<comment type="catalytic activity">
    <reaction evidence="14">
        <text>(3Z)-decenoyl-[ACP] + malonyl-[ACP] + H(+) = 3-oxo-(5Z)-dodecenoyl-[ACP] + holo-[ACP] + CO2</text>
        <dbReference type="Rhea" id="RHEA:54940"/>
        <dbReference type="Rhea" id="RHEA-COMP:9623"/>
        <dbReference type="Rhea" id="RHEA-COMP:9685"/>
        <dbReference type="Rhea" id="RHEA-COMP:9927"/>
        <dbReference type="Rhea" id="RHEA-COMP:14042"/>
        <dbReference type="ChEBI" id="CHEBI:15378"/>
        <dbReference type="ChEBI" id="CHEBI:16526"/>
        <dbReference type="ChEBI" id="CHEBI:64479"/>
        <dbReference type="ChEBI" id="CHEBI:78449"/>
        <dbReference type="ChEBI" id="CHEBI:78798"/>
        <dbReference type="ChEBI" id="CHEBI:138410"/>
    </reaction>
    <physiologicalReaction direction="left-to-right" evidence="14">
        <dbReference type="Rhea" id="RHEA:54941"/>
    </physiologicalReaction>
</comment>
<evidence type="ECO:0000313" key="17">
    <source>
        <dbReference type="EMBL" id="VAV95672.1"/>
    </source>
</evidence>
<evidence type="ECO:0000256" key="8">
    <source>
        <dbReference type="ARBA" id="ARBA00023098"/>
    </source>
</evidence>
<organism evidence="17">
    <name type="scientific">hydrothermal vent metagenome</name>
    <dbReference type="NCBI Taxonomy" id="652676"/>
    <lineage>
        <taxon>unclassified sequences</taxon>
        <taxon>metagenomes</taxon>
        <taxon>ecological metagenomes</taxon>
    </lineage>
</organism>
<evidence type="ECO:0000256" key="14">
    <source>
        <dbReference type="ARBA" id="ARBA00048121"/>
    </source>
</evidence>
<keyword evidence="9" id="KW-0275">Fatty acid biosynthesis</keyword>
<dbReference type="PROSITE" id="PS00606">
    <property type="entry name" value="KS3_1"/>
    <property type="match status" value="1"/>
</dbReference>
<evidence type="ECO:0000256" key="6">
    <source>
        <dbReference type="ARBA" id="ARBA00022679"/>
    </source>
</evidence>
<dbReference type="InterPro" id="IPR000794">
    <property type="entry name" value="Beta-ketoacyl_synthase"/>
</dbReference>
<feature type="domain" description="Ketosynthase family 3 (KS3)" evidence="16">
    <location>
        <begin position="1"/>
        <end position="402"/>
    </location>
</feature>
<proteinExistence type="inferred from homology"/>
<dbReference type="AlphaFoldDB" id="A0A3B0RW45"/>
<dbReference type="InterPro" id="IPR018201">
    <property type="entry name" value="Ketoacyl_synth_AS"/>
</dbReference>
<comment type="catalytic activity">
    <reaction evidence="15">
        <text>a fatty acyl-[ACP] + malonyl-[ACP] + H(+) = a 3-oxoacyl-[ACP] + holo-[ACP] + CO2</text>
        <dbReference type="Rhea" id="RHEA:22836"/>
        <dbReference type="Rhea" id="RHEA-COMP:9623"/>
        <dbReference type="Rhea" id="RHEA-COMP:9685"/>
        <dbReference type="Rhea" id="RHEA-COMP:9916"/>
        <dbReference type="Rhea" id="RHEA-COMP:14125"/>
        <dbReference type="ChEBI" id="CHEBI:15378"/>
        <dbReference type="ChEBI" id="CHEBI:16526"/>
        <dbReference type="ChEBI" id="CHEBI:64479"/>
        <dbReference type="ChEBI" id="CHEBI:78449"/>
        <dbReference type="ChEBI" id="CHEBI:78776"/>
        <dbReference type="ChEBI" id="CHEBI:138651"/>
        <dbReference type="EC" id="2.3.1.41"/>
    </reaction>
    <physiologicalReaction direction="left-to-right" evidence="15">
        <dbReference type="Rhea" id="RHEA:22837"/>
    </physiologicalReaction>
</comment>
<evidence type="ECO:0000256" key="1">
    <source>
        <dbReference type="ARBA" id="ARBA00004496"/>
    </source>
</evidence>
<name>A0A3B0RW45_9ZZZZ</name>
<keyword evidence="10 17" id="KW-0012">Acyltransferase</keyword>
<dbReference type="GO" id="GO:0004315">
    <property type="term" value="F:3-oxoacyl-[acyl-carrier-protein] synthase activity"/>
    <property type="evidence" value="ECO:0007669"/>
    <property type="project" value="UniProtKB-EC"/>
</dbReference>
<keyword evidence="4" id="KW-0963">Cytoplasm</keyword>
<dbReference type="PANTHER" id="PTHR11712">
    <property type="entry name" value="POLYKETIDE SYNTHASE-RELATED"/>
    <property type="match status" value="1"/>
</dbReference>
<evidence type="ECO:0000256" key="15">
    <source>
        <dbReference type="ARBA" id="ARBA00048506"/>
    </source>
</evidence>
<dbReference type="FunFam" id="3.40.47.10:FF:000006">
    <property type="entry name" value="3-oxoacyl-[acyl-carrier-protein] synthase I"/>
    <property type="match status" value="1"/>
</dbReference>
<comment type="subcellular location">
    <subcellularLocation>
        <location evidence="1">Cytoplasm</location>
    </subcellularLocation>
</comment>
<evidence type="ECO:0000256" key="2">
    <source>
        <dbReference type="ARBA" id="ARBA00008467"/>
    </source>
</evidence>
<evidence type="ECO:0000256" key="12">
    <source>
        <dbReference type="ARBA" id="ARBA00041620"/>
    </source>
</evidence>
<dbReference type="GO" id="GO:0005829">
    <property type="term" value="C:cytosol"/>
    <property type="evidence" value="ECO:0007669"/>
    <property type="project" value="TreeGrafter"/>
</dbReference>
<evidence type="ECO:0000259" key="16">
    <source>
        <dbReference type="PROSITE" id="PS52004"/>
    </source>
</evidence>
<reference evidence="17" key="1">
    <citation type="submission" date="2018-06" db="EMBL/GenBank/DDBJ databases">
        <authorList>
            <person name="Zhirakovskaya E."/>
        </authorList>
    </citation>
    <scope>NUCLEOTIDE SEQUENCE</scope>
</reference>
<evidence type="ECO:0000256" key="7">
    <source>
        <dbReference type="ARBA" id="ARBA00022832"/>
    </source>
</evidence>